<feature type="region of interest" description="Disordered" evidence="4">
    <location>
        <begin position="42"/>
        <end position="67"/>
    </location>
</feature>
<dbReference type="InterPro" id="IPR019459">
    <property type="entry name" value="GRAB"/>
</dbReference>
<dbReference type="GO" id="GO:0007030">
    <property type="term" value="P:Golgi organization"/>
    <property type="evidence" value="ECO:0007669"/>
    <property type="project" value="TreeGrafter"/>
</dbReference>
<protein>
    <submittedName>
        <fullName evidence="6">16467_t:CDS:1</fullName>
    </submittedName>
</protein>
<feature type="compositionally biased region" description="Basic and acidic residues" evidence="4">
    <location>
        <begin position="42"/>
        <end position="52"/>
    </location>
</feature>
<evidence type="ECO:0000313" key="7">
    <source>
        <dbReference type="Proteomes" id="UP001153678"/>
    </source>
</evidence>
<evidence type="ECO:0000256" key="4">
    <source>
        <dbReference type="SAM" id="MobiDB-lite"/>
    </source>
</evidence>
<proteinExistence type="predicted"/>
<accession>A0A9W4X475</accession>
<organism evidence="6 7">
    <name type="scientific">Funneliformis geosporum</name>
    <dbReference type="NCBI Taxonomy" id="1117311"/>
    <lineage>
        <taxon>Eukaryota</taxon>
        <taxon>Fungi</taxon>
        <taxon>Fungi incertae sedis</taxon>
        <taxon>Mucoromycota</taxon>
        <taxon>Glomeromycotina</taxon>
        <taxon>Glomeromycetes</taxon>
        <taxon>Glomerales</taxon>
        <taxon>Glomeraceae</taxon>
        <taxon>Funneliformis</taxon>
    </lineage>
</organism>
<evidence type="ECO:0000256" key="1">
    <source>
        <dbReference type="ARBA" id="ARBA00004555"/>
    </source>
</evidence>
<evidence type="ECO:0000256" key="3">
    <source>
        <dbReference type="ARBA" id="ARBA00023054"/>
    </source>
</evidence>
<evidence type="ECO:0000256" key="2">
    <source>
        <dbReference type="ARBA" id="ARBA00023034"/>
    </source>
</evidence>
<feature type="domain" description="GRIP" evidence="5">
    <location>
        <begin position="362"/>
        <end position="413"/>
    </location>
</feature>
<keyword evidence="7" id="KW-1185">Reference proteome</keyword>
<dbReference type="Pfam" id="PF10375">
    <property type="entry name" value="GRAB"/>
    <property type="match status" value="1"/>
</dbReference>
<keyword evidence="3" id="KW-0175">Coiled coil</keyword>
<dbReference type="Proteomes" id="UP001153678">
    <property type="component" value="Unassembled WGS sequence"/>
</dbReference>
<sequence length="492" mass="57377">MADIQSQAKITENSVVNSKAETPMVVNQKLLSALNYLRDELEKAQKENKDEESAFSEVGDDGDNDHEKKKLIEELRAQVDQFEKENKETIANGQQERDKLQLQLDQTREEKNQLEVQHQSLIAKLANFKTSIADKLKADNEELNRKKQQINELNEHNKELNNTILKLQGDLSTSLDENERSSQQLESLQSHIFEMQQQSSHEISEKDDIIRDLQHNLDRTEREREEWEVNAMELKSAKDELLIRIKHLEREMDALRLEKENLRAEKNSESESLANLQNVLEEFEAAKQSEIREAVEGIQRRLATATKELAEFKERALLAENQLAQIKEEIGKTSQYEKEIKEKNLLIGKLRHEALRRMREESSENNVDKRLITNLLIAFFNTPRGDSKRYEILQLMANMLHWTEEQKEQVGLIRRALTNRSVEDRSNGWVSGLWTPTIERTRSRLSEEVPRPTIRISEDEGPKEKDINKPFFMVCEDNGLENNDDWEESLIS</sequence>
<dbReference type="PANTHER" id="PTHR18921">
    <property type="entry name" value="MYOSIN HEAVY CHAIN - RELATED"/>
    <property type="match status" value="1"/>
</dbReference>
<evidence type="ECO:0000313" key="6">
    <source>
        <dbReference type="EMBL" id="CAI2185298.1"/>
    </source>
</evidence>
<dbReference type="GO" id="GO:0005794">
    <property type="term" value="C:Golgi apparatus"/>
    <property type="evidence" value="ECO:0007669"/>
    <property type="project" value="UniProtKB-SubCell"/>
</dbReference>
<dbReference type="GO" id="GO:0006888">
    <property type="term" value="P:endoplasmic reticulum to Golgi vesicle-mediated transport"/>
    <property type="evidence" value="ECO:0007669"/>
    <property type="project" value="TreeGrafter"/>
</dbReference>
<dbReference type="AlphaFoldDB" id="A0A9W4X475"/>
<feature type="compositionally biased region" description="Polar residues" evidence="4">
    <location>
        <begin position="1"/>
        <end position="20"/>
    </location>
</feature>
<comment type="caution">
    <text evidence="6">The sequence shown here is derived from an EMBL/GenBank/DDBJ whole genome shotgun (WGS) entry which is preliminary data.</text>
</comment>
<feature type="region of interest" description="Disordered" evidence="4">
    <location>
        <begin position="1"/>
        <end position="21"/>
    </location>
</feature>
<dbReference type="EMBL" id="CAMKVN010003656">
    <property type="protein sequence ID" value="CAI2185298.1"/>
    <property type="molecule type" value="Genomic_DNA"/>
</dbReference>
<dbReference type="InterPro" id="IPR000237">
    <property type="entry name" value="GRIP_dom"/>
</dbReference>
<keyword evidence="2" id="KW-0333">Golgi apparatus</keyword>
<dbReference type="PROSITE" id="PS50913">
    <property type="entry name" value="GRIP"/>
    <property type="match status" value="1"/>
</dbReference>
<gene>
    <name evidence="6" type="ORF">FWILDA_LOCUS12007</name>
</gene>
<dbReference type="GO" id="GO:0031267">
    <property type="term" value="F:small GTPase binding"/>
    <property type="evidence" value="ECO:0007669"/>
    <property type="project" value="TreeGrafter"/>
</dbReference>
<comment type="subcellular location">
    <subcellularLocation>
        <location evidence="1">Golgi apparatus</location>
    </subcellularLocation>
</comment>
<name>A0A9W4X475_9GLOM</name>
<evidence type="ECO:0000259" key="5">
    <source>
        <dbReference type="PROSITE" id="PS50913"/>
    </source>
</evidence>
<dbReference type="PANTHER" id="PTHR18921:SF2">
    <property type="entry name" value="THYROID RECEPTOR-INTERACTING PROTEIN 11"/>
    <property type="match status" value="1"/>
</dbReference>
<dbReference type="OrthoDB" id="71227at2759"/>
<reference evidence="6" key="1">
    <citation type="submission" date="2022-08" db="EMBL/GenBank/DDBJ databases">
        <authorList>
            <person name="Kallberg Y."/>
            <person name="Tangrot J."/>
            <person name="Rosling A."/>
        </authorList>
    </citation>
    <scope>NUCLEOTIDE SEQUENCE</scope>
    <source>
        <strain evidence="6">Wild A</strain>
    </source>
</reference>